<dbReference type="EMBL" id="JAAGRN010000004">
    <property type="protein sequence ID" value="NDY83061.1"/>
    <property type="molecule type" value="Genomic_DNA"/>
</dbReference>
<organism evidence="9">
    <name type="scientific">Sheuella amnicola</name>
    <dbReference type="NCBI Taxonomy" id="2707330"/>
    <lineage>
        <taxon>Bacteria</taxon>
        <taxon>Pseudomonadati</taxon>
        <taxon>Pseudomonadota</taxon>
        <taxon>Betaproteobacteria</taxon>
        <taxon>Burkholderiales</taxon>
        <taxon>Alcaligenaceae</taxon>
        <taxon>Sheuella</taxon>
    </lineage>
</organism>
<evidence type="ECO:0000256" key="4">
    <source>
        <dbReference type="ARBA" id="ARBA00022475"/>
    </source>
</evidence>
<proteinExistence type="inferred from homology"/>
<comment type="caution">
    <text evidence="9">The sequence shown here is derived from an EMBL/GenBank/DDBJ whole genome shotgun (WGS) entry which is preliminary data.</text>
</comment>
<feature type="transmembrane region" description="Helical" evidence="8">
    <location>
        <begin position="27"/>
        <end position="47"/>
    </location>
</feature>
<evidence type="ECO:0000256" key="6">
    <source>
        <dbReference type="ARBA" id="ARBA00022989"/>
    </source>
</evidence>
<sequence>MQQSSNNIDARELSRIRRAAMLDGARAVATGFVAFTVWGVVTGVAMVKSGLSIGAALAMSPIVYAGSAQLTSLPLIAAGAPLWLIFTAGVIVNLRFVIFGAALHPYFRNIHWPKRLLLGYLSVDVSFVAFMPRYVDASNKGTVEQHWFYVGAVGSTWIIWQITSVIGIALASFVPTSWSLDFAAILALLAILMPLVNNRPVYVSMLVTAVVAWLTQPLPLRLGLLIAVIAGILGGMWAESRLRRERAK</sequence>
<dbReference type="Pfam" id="PF03591">
    <property type="entry name" value="AzlC"/>
    <property type="match status" value="1"/>
</dbReference>
<evidence type="ECO:0000256" key="2">
    <source>
        <dbReference type="ARBA" id="ARBA00010735"/>
    </source>
</evidence>
<evidence type="ECO:0000256" key="7">
    <source>
        <dbReference type="ARBA" id="ARBA00023136"/>
    </source>
</evidence>
<evidence type="ECO:0000313" key="9">
    <source>
        <dbReference type="EMBL" id="NDY83061.1"/>
    </source>
</evidence>
<evidence type="ECO:0000256" key="3">
    <source>
        <dbReference type="ARBA" id="ARBA00022448"/>
    </source>
</evidence>
<dbReference type="PANTHER" id="PTHR34979">
    <property type="entry name" value="INNER MEMBRANE PROTEIN YGAZ"/>
    <property type="match status" value="1"/>
</dbReference>
<keyword evidence="3" id="KW-0813">Transport</keyword>
<feature type="transmembrane region" description="Helical" evidence="8">
    <location>
        <begin position="82"/>
        <end position="104"/>
    </location>
</feature>
<dbReference type="GO" id="GO:1903785">
    <property type="term" value="P:L-valine transmembrane transport"/>
    <property type="evidence" value="ECO:0007669"/>
    <property type="project" value="TreeGrafter"/>
</dbReference>
<keyword evidence="5 8" id="KW-0812">Transmembrane</keyword>
<dbReference type="GO" id="GO:0005886">
    <property type="term" value="C:plasma membrane"/>
    <property type="evidence" value="ECO:0007669"/>
    <property type="project" value="UniProtKB-SubCell"/>
</dbReference>
<dbReference type="PANTHER" id="PTHR34979:SF1">
    <property type="entry name" value="INNER MEMBRANE PROTEIN YGAZ"/>
    <property type="match status" value="1"/>
</dbReference>
<reference evidence="9" key="1">
    <citation type="submission" date="2020-02" db="EMBL/GenBank/DDBJ databases">
        <authorList>
            <person name="Chen W.-M."/>
        </authorList>
    </citation>
    <scope>NUCLEOTIDE SEQUENCE</scope>
    <source>
        <strain evidence="9">NBD-18</strain>
    </source>
</reference>
<dbReference type="InterPro" id="IPR011606">
    <property type="entry name" value="Brnchd-chn_aa_trnsp_permease"/>
</dbReference>
<gene>
    <name evidence="9" type="ORF">G3I67_07445</name>
</gene>
<evidence type="ECO:0000256" key="5">
    <source>
        <dbReference type="ARBA" id="ARBA00022692"/>
    </source>
</evidence>
<feature type="transmembrane region" description="Helical" evidence="8">
    <location>
        <begin position="178"/>
        <end position="198"/>
    </location>
</feature>
<keyword evidence="6 8" id="KW-1133">Transmembrane helix</keyword>
<keyword evidence="4" id="KW-1003">Cell membrane</keyword>
<accession>A0A6B2QYG9</accession>
<keyword evidence="7 8" id="KW-0472">Membrane</keyword>
<feature type="transmembrane region" description="Helical" evidence="8">
    <location>
        <begin position="116"/>
        <end position="135"/>
    </location>
</feature>
<protein>
    <submittedName>
        <fullName evidence="9">Branched-chain amino acid ABC transporter permease</fullName>
    </submittedName>
</protein>
<evidence type="ECO:0000256" key="1">
    <source>
        <dbReference type="ARBA" id="ARBA00004651"/>
    </source>
</evidence>
<dbReference type="AlphaFoldDB" id="A0A6B2QYG9"/>
<evidence type="ECO:0000256" key="8">
    <source>
        <dbReference type="SAM" id="Phobius"/>
    </source>
</evidence>
<feature type="transmembrane region" description="Helical" evidence="8">
    <location>
        <begin position="218"/>
        <end position="238"/>
    </location>
</feature>
<comment type="subcellular location">
    <subcellularLocation>
        <location evidence="1">Cell membrane</location>
        <topology evidence="1">Multi-pass membrane protein</topology>
    </subcellularLocation>
</comment>
<name>A0A6B2QYG9_9BURK</name>
<feature type="transmembrane region" description="Helical" evidence="8">
    <location>
        <begin position="147"/>
        <end position="171"/>
    </location>
</feature>
<comment type="similarity">
    <text evidence="2">Belongs to the AzlC family.</text>
</comment>